<dbReference type="Gene3D" id="3.40.50.1820">
    <property type="entry name" value="alpha/beta hydrolase"/>
    <property type="match status" value="1"/>
</dbReference>
<dbReference type="InterPro" id="IPR007751">
    <property type="entry name" value="DUF676_lipase-like"/>
</dbReference>
<feature type="domain" description="DUF676" evidence="2">
    <location>
        <begin position="20"/>
        <end position="99"/>
    </location>
</feature>
<proteinExistence type="predicted"/>
<dbReference type="EMBL" id="JACVVX010000001">
    <property type="protein sequence ID" value="MBD0414122.1"/>
    <property type="molecule type" value="Genomic_DNA"/>
</dbReference>
<evidence type="ECO:0000259" key="2">
    <source>
        <dbReference type="Pfam" id="PF05057"/>
    </source>
</evidence>
<name>A0A8J6PUK4_9HYPH</name>
<dbReference type="PANTHER" id="PTHR37946">
    <property type="entry name" value="SLL1969 PROTEIN"/>
    <property type="match status" value="1"/>
</dbReference>
<feature type="chain" id="PRO_5035226820" evidence="1">
    <location>
        <begin position="19"/>
        <end position="243"/>
    </location>
</feature>
<dbReference type="Pfam" id="PF05057">
    <property type="entry name" value="DUF676"/>
    <property type="match status" value="1"/>
</dbReference>
<dbReference type="RefSeq" id="WP_188163499.1">
    <property type="nucleotide sequence ID" value="NZ_JACVVX010000001.1"/>
</dbReference>
<keyword evidence="4" id="KW-1185">Reference proteome</keyword>
<accession>A0A8J6PUK4</accession>
<protein>
    <submittedName>
        <fullName evidence="3">Alpha/beta hydrolase</fullName>
    </submittedName>
</protein>
<evidence type="ECO:0000313" key="4">
    <source>
        <dbReference type="Proteomes" id="UP000643405"/>
    </source>
</evidence>
<sequence length="243" mass="26091">MRALILIVMMLIPALAQAQDCVVLLHGLGRTENSLTLMEETLSAFDYKVVNDSYPSTNAPVEELMSFVSDSVERCGAEAGKIHFVTHSMGGILARAWLADNRPANLGRTVMLGPPNHGSELVDTLGGLTAFQWINGPAGLQLGTARDSLPNALGPVTFPVGVIAGTLSLNPLMSSVFTGPNDGKVSVESTKVDGMADHIVLSASHTFMMNNPLVIAETLEFIRHGRFDHTLTLGEVMRRMLRP</sequence>
<keyword evidence="1" id="KW-0732">Signal</keyword>
<dbReference type="InterPro" id="IPR029058">
    <property type="entry name" value="AB_hydrolase_fold"/>
</dbReference>
<keyword evidence="3" id="KW-0378">Hydrolase</keyword>
<evidence type="ECO:0000313" key="3">
    <source>
        <dbReference type="EMBL" id="MBD0414122.1"/>
    </source>
</evidence>
<dbReference type="PANTHER" id="PTHR37946:SF1">
    <property type="entry name" value="SLL1969 PROTEIN"/>
    <property type="match status" value="1"/>
</dbReference>
<evidence type="ECO:0000256" key="1">
    <source>
        <dbReference type="SAM" id="SignalP"/>
    </source>
</evidence>
<gene>
    <name evidence="3" type="ORF">ICI42_05595</name>
</gene>
<dbReference type="AlphaFoldDB" id="A0A8J6PUK4"/>
<dbReference type="SUPFAM" id="SSF53474">
    <property type="entry name" value="alpha/beta-Hydrolases"/>
    <property type="match status" value="1"/>
</dbReference>
<dbReference type="Proteomes" id="UP000643405">
    <property type="component" value="Unassembled WGS sequence"/>
</dbReference>
<reference evidence="3" key="1">
    <citation type="submission" date="2020-09" db="EMBL/GenBank/DDBJ databases">
        <title>Genome seq and assembly of Tianweitania sp.</title>
        <authorList>
            <person name="Chhetri G."/>
        </authorList>
    </citation>
    <scope>NUCLEOTIDE SEQUENCE</scope>
    <source>
        <strain evidence="3">Rool2</strain>
    </source>
</reference>
<dbReference type="GO" id="GO:0016787">
    <property type="term" value="F:hydrolase activity"/>
    <property type="evidence" value="ECO:0007669"/>
    <property type="project" value="UniProtKB-KW"/>
</dbReference>
<comment type="caution">
    <text evidence="3">The sequence shown here is derived from an EMBL/GenBank/DDBJ whole genome shotgun (WGS) entry which is preliminary data.</text>
</comment>
<organism evidence="3 4">
    <name type="scientific">Oryzicola mucosus</name>
    <dbReference type="NCBI Taxonomy" id="2767425"/>
    <lineage>
        <taxon>Bacteria</taxon>
        <taxon>Pseudomonadati</taxon>
        <taxon>Pseudomonadota</taxon>
        <taxon>Alphaproteobacteria</taxon>
        <taxon>Hyphomicrobiales</taxon>
        <taxon>Phyllobacteriaceae</taxon>
        <taxon>Oryzicola</taxon>
    </lineage>
</organism>
<feature type="signal peptide" evidence="1">
    <location>
        <begin position="1"/>
        <end position="18"/>
    </location>
</feature>